<feature type="domain" description="ABC transporter" evidence="8">
    <location>
        <begin position="336"/>
        <end position="549"/>
    </location>
</feature>
<dbReference type="SMART" id="SM00382">
    <property type="entry name" value="AAA"/>
    <property type="match status" value="1"/>
</dbReference>
<evidence type="ECO:0000256" key="5">
    <source>
        <dbReference type="ARBA" id="ARBA00022989"/>
    </source>
</evidence>
<evidence type="ECO:0000313" key="10">
    <source>
        <dbReference type="EMBL" id="AKA67302.1"/>
    </source>
</evidence>
<keyword evidence="5 7" id="KW-1133">Transmembrane helix</keyword>
<name>A0A0E3JY79_CLOSL</name>
<dbReference type="GO" id="GO:0005524">
    <property type="term" value="F:ATP binding"/>
    <property type="evidence" value="ECO:0007669"/>
    <property type="project" value="UniProtKB-KW"/>
</dbReference>
<dbReference type="GO" id="GO:0015421">
    <property type="term" value="F:ABC-type oligopeptide transporter activity"/>
    <property type="evidence" value="ECO:0007669"/>
    <property type="project" value="TreeGrafter"/>
</dbReference>
<reference evidence="10 11" key="1">
    <citation type="journal article" date="2015" name="J. Biotechnol.">
        <title>Complete genome sequence of a malodorant-producing acetogen, Clostridium scatologenes ATCC 25775(T).</title>
        <authorList>
            <person name="Zhu Z."/>
            <person name="Guo T."/>
            <person name="Zheng H."/>
            <person name="Song T."/>
            <person name="Ouyang P."/>
            <person name="Xie J."/>
        </authorList>
    </citation>
    <scope>NUCLEOTIDE SEQUENCE [LARGE SCALE GENOMIC DNA]</scope>
    <source>
        <strain evidence="10 11">ATCC 25775</strain>
    </source>
</reference>
<dbReference type="GO" id="GO:0005886">
    <property type="term" value="C:plasma membrane"/>
    <property type="evidence" value="ECO:0007669"/>
    <property type="project" value="UniProtKB-SubCell"/>
</dbReference>
<evidence type="ECO:0000259" key="9">
    <source>
        <dbReference type="PROSITE" id="PS50929"/>
    </source>
</evidence>
<dbReference type="SUPFAM" id="SSF52540">
    <property type="entry name" value="P-loop containing nucleoside triphosphate hydrolases"/>
    <property type="match status" value="1"/>
</dbReference>
<keyword evidence="11" id="KW-1185">Reference proteome</keyword>
<dbReference type="Pfam" id="PF00664">
    <property type="entry name" value="ABC_membrane"/>
    <property type="match status" value="1"/>
</dbReference>
<dbReference type="InterPro" id="IPR039421">
    <property type="entry name" value="Type_1_exporter"/>
</dbReference>
<dbReference type="PROSITE" id="PS00211">
    <property type="entry name" value="ABC_TRANSPORTER_1"/>
    <property type="match status" value="1"/>
</dbReference>
<dbReference type="EMBL" id="CP009933">
    <property type="protein sequence ID" value="AKA67302.1"/>
    <property type="molecule type" value="Genomic_DNA"/>
</dbReference>
<dbReference type="InterPro" id="IPR017871">
    <property type="entry name" value="ABC_transporter-like_CS"/>
</dbReference>
<evidence type="ECO:0000256" key="3">
    <source>
        <dbReference type="ARBA" id="ARBA00022741"/>
    </source>
</evidence>
<dbReference type="InterPro" id="IPR036640">
    <property type="entry name" value="ABC1_TM_sf"/>
</dbReference>
<comment type="subcellular location">
    <subcellularLocation>
        <location evidence="1">Cell membrane</location>
        <topology evidence="1">Multi-pass membrane protein</topology>
    </subcellularLocation>
</comment>
<dbReference type="Pfam" id="PF00005">
    <property type="entry name" value="ABC_tran"/>
    <property type="match status" value="1"/>
</dbReference>
<evidence type="ECO:0000313" key="11">
    <source>
        <dbReference type="Proteomes" id="UP000033115"/>
    </source>
</evidence>
<evidence type="ECO:0000256" key="6">
    <source>
        <dbReference type="ARBA" id="ARBA00023136"/>
    </source>
</evidence>
<sequence>MRKYKSLIKLVPYMKNYKMLIILGTLGLIASSLIYAPIPYLIGYIIDKVLLKNKNYYQLYYFIFILALLYILRYTVSLVSKALFIKFQNFLINNIRLELIDKILELPMSFLSNQEKGYILGRVSESGNIGTLFSPQFITIFLCIFDFILALFMMLSLSVKLTFIVCITIPIYFFTVKNSSNNFHKITKAAFENKAVLDASTFEILNGIEEIKILNGKSTQLGRYKTNLHNLIDSSIKQNKYIMFFTENISLVDDLSTVFILLISGIMILNGHLTIGTYTAFTNYMIQIFGTTRSFTGLGVMLEPICISIDRVQEIMDLDSEDSCRNEDLTEEILSIRFEELSFKYNKNTQNIINNLNFEINKGDRVLLSGDNGTGKSTLIKIILGLYFPDKGKLLINNRNSFGISTKSIRKRIGIVSQNVFLFKGSVLENILYAQNDKNRQDVVNLISKYNLEKYINNFENKLDTIITQNGSGVSGGQAQLIAFLRAILTKKDVIILDEGTSNLDSDTKKVILNVLEESNFYNILIIISHQKESFHFNKFINLNQYKENS</sequence>
<feature type="transmembrane region" description="Helical" evidence="7">
    <location>
        <begin position="159"/>
        <end position="176"/>
    </location>
</feature>
<dbReference type="PROSITE" id="PS50893">
    <property type="entry name" value="ABC_TRANSPORTER_2"/>
    <property type="match status" value="1"/>
</dbReference>
<accession>A0A0E3JY79</accession>
<dbReference type="PANTHER" id="PTHR43394">
    <property type="entry name" value="ATP-DEPENDENT PERMEASE MDL1, MITOCHONDRIAL"/>
    <property type="match status" value="1"/>
</dbReference>
<organism evidence="10 11">
    <name type="scientific">Clostridium scatologenes</name>
    <dbReference type="NCBI Taxonomy" id="1548"/>
    <lineage>
        <taxon>Bacteria</taxon>
        <taxon>Bacillati</taxon>
        <taxon>Bacillota</taxon>
        <taxon>Clostridia</taxon>
        <taxon>Eubacteriales</taxon>
        <taxon>Clostridiaceae</taxon>
        <taxon>Clostridium</taxon>
    </lineage>
</organism>
<feature type="transmembrane region" description="Helical" evidence="7">
    <location>
        <begin position="132"/>
        <end position="153"/>
    </location>
</feature>
<evidence type="ECO:0000259" key="8">
    <source>
        <dbReference type="PROSITE" id="PS50893"/>
    </source>
</evidence>
<dbReference type="AlphaFoldDB" id="A0A0E3JY79"/>
<gene>
    <name evidence="10" type="ORF">CSCA_0177</name>
</gene>
<dbReference type="Gene3D" id="3.40.50.300">
    <property type="entry name" value="P-loop containing nucleotide triphosphate hydrolases"/>
    <property type="match status" value="1"/>
</dbReference>
<proteinExistence type="predicted"/>
<keyword evidence="4 10" id="KW-0067">ATP-binding</keyword>
<keyword evidence="6 7" id="KW-0472">Membrane</keyword>
<dbReference type="GO" id="GO:0016887">
    <property type="term" value="F:ATP hydrolysis activity"/>
    <property type="evidence" value="ECO:0007669"/>
    <property type="project" value="InterPro"/>
</dbReference>
<dbReference type="SUPFAM" id="SSF90123">
    <property type="entry name" value="ABC transporter transmembrane region"/>
    <property type="match status" value="1"/>
</dbReference>
<feature type="transmembrane region" description="Helical" evidence="7">
    <location>
        <begin position="258"/>
        <end position="281"/>
    </location>
</feature>
<feature type="domain" description="ABC transmembrane type-1" evidence="9">
    <location>
        <begin position="22"/>
        <end position="303"/>
    </location>
</feature>
<dbReference type="PROSITE" id="PS50929">
    <property type="entry name" value="ABC_TM1F"/>
    <property type="match status" value="1"/>
</dbReference>
<dbReference type="InterPro" id="IPR027417">
    <property type="entry name" value="P-loop_NTPase"/>
</dbReference>
<dbReference type="InterPro" id="IPR003593">
    <property type="entry name" value="AAA+_ATPase"/>
</dbReference>
<protein>
    <submittedName>
        <fullName evidence="10">ABC transporter, ATP-binding protein</fullName>
    </submittedName>
</protein>
<dbReference type="InterPro" id="IPR011527">
    <property type="entry name" value="ABC1_TM_dom"/>
</dbReference>
<evidence type="ECO:0000256" key="1">
    <source>
        <dbReference type="ARBA" id="ARBA00004651"/>
    </source>
</evidence>
<dbReference type="STRING" id="1548.CSCA_0177"/>
<dbReference type="KEGG" id="csq:CSCA_0177"/>
<dbReference type="InterPro" id="IPR003439">
    <property type="entry name" value="ABC_transporter-like_ATP-bd"/>
</dbReference>
<dbReference type="HOGENOM" id="CLU_000604_84_3_9"/>
<dbReference type="CDD" id="cd07346">
    <property type="entry name" value="ABC_6TM_exporters"/>
    <property type="match status" value="1"/>
</dbReference>
<dbReference type="Gene3D" id="1.20.1560.10">
    <property type="entry name" value="ABC transporter type 1, transmembrane domain"/>
    <property type="match status" value="1"/>
</dbReference>
<evidence type="ECO:0000256" key="2">
    <source>
        <dbReference type="ARBA" id="ARBA00022692"/>
    </source>
</evidence>
<dbReference type="PANTHER" id="PTHR43394:SF1">
    <property type="entry name" value="ATP-BINDING CASSETTE SUB-FAMILY B MEMBER 10, MITOCHONDRIAL"/>
    <property type="match status" value="1"/>
</dbReference>
<dbReference type="RefSeq" id="WP_046065925.1">
    <property type="nucleotide sequence ID" value="NZ_CP009933.1"/>
</dbReference>
<evidence type="ECO:0000256" key="7">
    <source>
        <dbReference type="SAM" id="Phobius"/>
    </source>
</evidence>
<evidence type="ECO:0000256" key="4">
    <source>
        <dbReference type="ARBA" id="ARBA00022840"/>
    </source>
</evidence>
<dbReference type="Proteomes" id="UP000033115">
    <property type="component" value="Chromosome"/>
</dbReference>
<keyword evidence="2 7" id="KW-0812">Transmembrane</keyword>
<feature type="transmembrane region" description="Helical" evidence="7">
    <location>
        <begin position="58"/>
        <end position="76"/>
    </location>
</feature>
<keyword evidence="3" id="KW-0547">Nucleotide-binding</keyword>
<feature type="transmembrane region" description="Helical" evidence="7">
    <location>
        <begin position="20"/>
        <end position="46"/>
    </location>
</feature>